<proteinExistence type="predicted"/>
<name>A0A382KA14_9ZZZZ</name>
<organism evidence="1">
    <name type="scientific">marine metagenome</name>
    <dbReference type="NCBI Taxonomy" id="408172"/>
    <lineage>
        <taxon>unclassified sequences</taxon>
        <taxon>metagenomes</taxon>
        <taxon>ecological metagenomes</taxon>
    </lineage>
</organism>
<dbReference type="AlphaFoldDB" id="A0A382KA14"/>
<feature type="non-terminal residue" evidence="1">
    <location>
        <position position="169"/>
    </location>
</feature>
<gene>
    <name evidence="1" type="ORF">METZ01_LOCUS273690</name>
</gene>
<protein>
    <submittedName>
        <fullName evidence="1">Uncharacterized protein</fullName>
    </submittedName>
</protein>
<evidence type="ECO:0000313" key="1">
    <source>
        <dbReference type="EMBL" id="SVC20836.1"/>
    </source>
</evidence>
<dbReference type="EMBL" id="UINC01079127">
    <property type="protein sequence ID" value="SVC20836.1"/>
    <property type="molecule type" value="Genomic_DNA"/>
</dbReference>
<sequence>MSKFIVIMISVKVNKHWGGLQIEPYASNNIYPLLPLLKQEFPHWSSKQIKSYVELVASKKQDVTGLLVARNEAHYYVGLIVYTIQQMDSKRVGKPENNNGKDKKEKSLDVLVVENLIASSPILQKQVFMALVDAVVEIAESNSCDFLELPKFDNESYDLIKDKYQGQIS</sequence>
<reference evidence="1" key="1">
    <citation type="submission" date="2018-05" db="EMBL/GenBank/DDBJ databases">
        <authorList>
            <person name="Lanie J.A."/>
            <person name="Ng W.-L."/>
            <person name="Kazmierczak K.M."/>
            <person name="Andrzejewski T.M."/>
            <person name="Davidsen T.M."/>
            <person name="Wayne K.J."/>
            <person name="Tettelin H."/>
            <person name="Glass J.I."/>
            <person name="Rusch D."/>
            <person name="Podicherti R."/>
            <person name="Tsui H.-C.T."/>
            <person name="Winkler M.E."/>
        </authorList>
    </citation>
    <scope>NUCLEOTIDE SEQUENCE</scope>
</reference>
<accession>A0A382KA14</accession>